<keyword evidence="2 5" id="KW-0689">Ribosomal protein</keyword>
<dbReference type="Pfam" id="PF01165">
    <property type="entry name" value="Ribosomal_S21"/>
    <property type="match status" value="1"/>
</dbReference>
<accession>A0AAD4QWE7</accession>
<reference evidence="5" key="1">
    <citation type="submission" date="2022-01" db="EMBL/GenBank/DDBJ databases">
        <title>Genome Sequence Resource for Two Populations of Ditylenchus destructor, the Migratory Endoparasitic Phytonematode.</title>
        <authorList>
            <person name="Zhang H."/>
            <person name="Lin R."/>
            <person name="Xie B."/>
        </authorList>
    </citation>
    <scope>NUCLEOTIDE SEQUENCE</scope>
    <source>
        <strain evidence="5">BazhouSP</strain>
    </source>
</reference>
<keyword evidence="3" id="KW-0687">Ribonucleoprotein</keyword>
<evidence type="ECO:0000256" key="1">
    <source>
        <dbReference type="ARBA" id="ARBA00006640"/>
    </source>
</evidence>
<dbReference type="PROSITE" id="PS01181">
    <property type="entry name" value="RIBOSOMAL_S21"/>
    <property type="match status" value="1"/>
</dbReference>
<feature type="region of interest" description="Disordered" evidence="4">
    <location>
        <begin position="35"/>
        <end position="104"/>
    </location>
</feature>
<dbReference type="InterPro" id="IPR018278">
    <property type="entry name" value="Ribosomal_bS21_CS"/>
</dbReference>
<evidence type="ECO:0000313" key="6">
    <source>
        <dbReference type="Proteomes" id="UP001201812"/>
    </source>
</evidence>
<feature type="compositionally biased region" description="Basic and acidic residues" evidence="4">
    <location>
        <begin position="61"/>
        <end position="74"/>
    </location>
</feature>
<evidence type="ECO:0000256" key="3">
    <source>
        <dbReference type="ARBA" id="ARBA00023274"/>
    </source>
</evidence>
<dbReference type="GO" id="GO:0006412">
    <property type="term" value="P:translation"/>
    <property type="evidence" value="ECO:0007669"/>
    <property type="project" value="InterPro"/>
</dbReference>
<dbReference type="AlphaFoldDB" id="A0AAD4QWE7"/>
<gene>
    <name evidence="5" type="ORF">DdX_20381</name>
</gene>
<comment type="caution">
    <text evidence="5">The sequence shown here is derived from an EMBL/GenBank/DDBJ whole genome shotgun (WGS) entry which is preliminary data.</text>
</comment>
<dbReference type="GO" id="GO:0003735">
    <property type="term" value="F:structural constituent of ribosome"/>
    <property type="evidence" value="ECO:0007669"/>
    <property type="project" value="InterPro"/>
</dbReference>
<evidence type="ECO:0000256" key="2">
    <source>
        <dbReference type="ARBA" id="ARBA00022980"/>
    </source>
</evidence>
<dbReference type="GO" id="GO:0005840">
    <property type="term" value="C:ribosome"/>
    <property type="evidence" value="ECO:0007669"/>
    <property type="project" value="UniProtKB-KW"/>
</dbReference>
<protein>
    <submittedName>
        <fullName evidence="5">Ribosomal protein s21 domain-containing protein</fullName>
    </submittedName>
</protein>
<dbReference type="InterPro" id="IPR001911">
    <property type="entry name" value="Ribosomal_bS21"/>
</dbReference>
<dbReference type="EMBL" id="JAKKPZ010000571">
    <property type="protein sequence ID" value="KAI1693913.1"/>
    <property type="molecule type" value="Genomic_DNA"/>
</dbReference>
<keyword evidence="6" id="KW-1185">Reference proteome</keyword>
<evidence type="ECO:0000256" key="4">
    <source>
        <dbReference type="SAM" id="MobiDB-lite"/>
    </source>
</evidence>
<dbReference type="NCBIfam" id="TIGR00030">
    <property type="entry name" value="S21p"/>
    <property type="match status" value="1"/>
</dbReference>
<comment type="similarity">
    <text evidence="1">Belongs to the bacterial ribosomal protein bS21 family.</text>
</comment>
<dbReference type="GO" id="GO:1990904">
    <property type="term" value="C:ribonucleoprotein complex"/>
    <property type="evidence" value="ECO:0007669"/>
    <property type="project" value="UniProtKB-KW"/>
</dbReference>
<proteinExistence type="inferred from homology"/>
<organism evidence="5 6">
    <name type="scientific">Ditylenchus destructor</name>
    <dbReference type="NCBI Taxonomy" id="166010"/>
    <lineage>
        <taxon>Eukaryota</taxon>
        <taxon>Metazoa</taxon>
        <taxon>Ecdysozoa</taxon>
        <taxon>Nematoda</taxon>
        <taxon>Chromadorea</taxon>
        <taxon>Rhabditida</taxon>
        <taxon>Tylenchina</taxon>
        <taxon>Tylenchomorpha</taxon>
        <taxon>Sphaerularioidea</taxon>
        <taxon>Anguinidae</taxon>
        <taxon>Anguininae</taxon>
        <taxon>Ditylenchus</taxon>
    </lineage>
</organism>
<sequence>MVTLTFARAGGIANLEGTGGARRGRAERGVEARRAFAGQDRGDGAQARGQRFGEQIPFVHLRRDPVLPRPERAGRRSRSRCAAAGTAGASRDRTDPPPPPHPASRARIAVIAVRRRAVLLDTRCIVRPCLDRGGRRHDWRMRAWFLMRSSPPGGKRQAGSIIVRDNNVDQALRALKKKLQREGVYREMKLRPSL</sequence>
<evidence type="ECO:0000313" key="5">
    <source>
        <dbReference type="EMBL" id="KAI1693913.1"/>
    </source>
</evidence>
<feature type="compositionally biased region" description="Low complexity" evidence="4">
    <location>
        <begin position="80"/>
        <end position="89"/>
    </location>
</feature>
<name>A0AAD4QWE7_9BILA</name>
<dbReference type="Proteomes" id="UP001201812">
    <property type="component" value="Unassembled WGS sequence"/>
</dbReference>